<reference evidence="3" key="1">
    <citation type="submission" date="2022-03" db="EMBL/GenBank/DDBJ databases">
        <authorList>
            <person name="Tunstrom K."/>
        </authorList>
    </citation>
    <scope>NUCLEOTIDE SEQUENCE</scope>
</reference>
<dbReference type="EMBL" id="CAKOGL010000011">
    <property type="protein sequence ID" value="CAH2092144.1"/>
    <property type="molecule type" value="Genomic_DNA"/>
</dbReference>
<accession>A0AAU9TZK4</accession>
<organism evidence="3 4">
    <name type="scientific">Euphydryas editha</name>
    <name type="common">Edith's checkerspot</name>
    <dbReference type="NCBI Taxonomy" id="104508"/>
    <lineage>
        <taxon>Eukaryota</taxon>
        <taxon>Metazoa</taxon>
        <taxon>Ecdysozoa</taxon>
        <taxon>Arthropoda</taxon>
        <taxon>Hexapoda</taxon>
        <taxon>Insecta</taxon>
        <taxon>Pterygota</taxon>
        <taxon>Neoptera</taxon>
        <taxon>Endopterygota</taxon>
        <taxon>Lepidoptera</taxon>
        <taxon>Glossata</taxon>
        <taxon>Ditrysia</taxon>
        <taxon>Papilionoidea</taxon>
        <taxon>Nymphalidae</taxon>
        <taxon>Nymphalinae</taxon>
        <taxon>Euphydryas</taxon>
    </lineage>
</organism>
<gene>
    <name evidence="3" type="ORF">EEDITHA_LOCUS7930</name>
</gene>
<evidence type="ECO:0000313" key="3">
    <source>
        <dbReference type="EMBL" id="CAH2092144.1"/>
    </source>
</evidence>
<sequence>MKISFINNNKKWVMFALVKLLDRHLIQAHAQPASAFHCELCNRAYSSRALLLRHRALTHTDIRKYPCENCPKIRRYILGCLKIEP</sequence>
<name>A0AAU9TZK4_EUPED</name>
<proteinExistence type="predicted"/>
<feature type="domain" description="C2H2-type" evidence="2">
    <location>
        <begin position="36"/>
        <end position="64"/>
    </location>
</feature>
<dbReference type="InterPro" id="IPR036236">
    <property type="entry name" value="Znf_C2H2_sf"/>
</dbReference>
<protein>
    <recommendedName>
        <fullName evidence="2">C2H2-type domain-containing protein</fullName>
    </recommendedName>
</protein>
<keyword evidence="1" id="KW-0862">Zinc</keyword>
<dbReference type="InterPro" id="IPR013087">
    <property type="entry name" value="Znf_C2H2_type"/>
</dbReference>
<keyword evidence="1" id="KW-0863">Zinc-finger</keyword>
<dbReference type="SUPFAM" id="SSF57667">
    <property type="entry name" value="beta-beta-alpha zinc fingers"/>
    <property type="match status" value="1"/>
</dbReference>
<evidence type="ECO:0000259" key="2">
    <source>
        <dbReference type="PROSITE" id="PS50157"/>
    </source>
</evidence>
<evidence type="ECO:0000313" key="4">
    <source>
        <dbReference type="Proteomes" id="UP001153954"/>
    </source>
</evidence>
<dbReference type="Gene3D" id="3.30.160.60">
    <property type="entry name" value="Classic Zinc Finger"/>
    <property type="match status" value="1"/>
</dbReference>
<evidence type="ECO:0000256" key="1">
    <source>
        <dbReference type="PROSITE-ProRule" id="PRU00042"/>
    </source>
</evidence>
<dbReference type="PROSITE" id="PS00028">
    <property type="entry name" value="ZINC_FINGER_C2H2_1"/>
    <property type="match status" value="1"/>
</dbReference>
<comment type="caution">
    <text evidence="3">The sequence shown here is derived from an EMBL/GenBank/DDBJ whole genome shotgun (WGS) entry which is preliminary data.</text>
</comment>
<dbReference type="PROSITE" id="PS50157">
    <property type="entry name" value="ZINC_FINGER_C2H2_2"/>
    <property type="match status" value="1"/>
</dbReference>
<dbReference type="AlphaFoldDB" id="A0AAU9TZK4"/>
<keyword evidence="4" id="KW-1185">Reference proteome</keyword>
<dbReference type="Proteomes" id="UP001153954">
    <property type="component" value="Unassembled WGS sequence"/>
</dbReference>
<dbReference type="GO" id="GO:0008270">
    <property type="term" value="F:zinc ion binding"/>
    <property type="evidence" value="ECO:0007669"/>
    <property type="project" value="UniProtKB-KW"/>
</dbReference>
<keyword evidence="1" id="KW-0479">Metal-binding</keyword>